<comment type="similarity">
    <text evidence="2">Belongs to the GerABKC lipoprotein family.</text>
</comment>
<dbReference type="RefSeq" id="WP_275474084.1">
    <property type="nucleotide sequence ID" value="NZ_CP162940.1"/>
</dbReference>
<evidence type="ECO:0000256" key="5">
    <source>
        <dbReference type="ARBA" id="ARBA00023136"/>
    </source>
</evidence>
<sequence length="405" mass="44275">MIWSIFRKVVAVILVGLGSLLLPGCDMKEVDDLNVVIALGVDQTNNGSVRVTAQLVNPANVPSASGGESGGGATGQAFIVRVETGSSIEEAVEKFDQEVPHHVYLAHNTLVVFGNAYAEQGIGRAFDYLERNRYFRRNQLFVVTSGTARDLLSASSEPEPLNAFGIRALVQQTADLFPMANSEQEKVMQEYLSPSQASIVSLVDLDTANHPVMKGVAVFRGTKMVDVLTLDETKALAWLLGNTRQVEIHLPCDGRGNNIQTTIRLMNSNTKIVPQLRNNGLCFLVSVHAQAEIERLCPNEHMSEKTYTEVEKKTAEYMEREIKAVVAKLQSDDVDACQFGTRLFRKNPRYWRQISQSWPDDFAAAQATCNVRVQVLRPSLTSGTPESATSRSGLAPPAGRGGSVP</sequence>
<dbReference type="InterPro" id="IPR046953">
    <property type="entry name" value="Spore_GerAC-like_C"/>
</dbReference>
<evidence type="ECO:0000256" key="8">
    <source>
        <dbReference type="SAM" id="MobiDB-lite"/>
    </source>
</evidence>
<evidence type="ECO:0000256" key="3">
    <source>
        <dbReference type="ARBA" id="ARBA00022544"/>
    </source>
</evidence>
<evidence type="ECO:0000259" key="10">
    <source>
        <dbReference type="Pfam" id="PF25198"/>
    </source>
</evidence>
<keyword evidence="5" id="KW-0472">Membrane</keyword>
<evidence type="ECO:0000256" key="2">
    <source>
        <dbReference type="ARBA" id="ARBA00007886"/>
    </source>
</evidence>
<evidence type="ECO:0000256" key="4">
    <source>
        <dbReference type="ARBA" id="ARBA00022729"/>
    </source>
</evidence>
<feature type="region of interest" description="Disordered" evidence="8">
    <location>
        <begin position="380"/>
        <end position="405"/>
    </location>
</feature>
<feature type="domain" description="Spore germination protein N-terminal" evidence="10">
    <location>
        <begin position="26"/>
        <end position="202"/>
    </location>
</feature>
<dbReference type="PANTHER" id="PTHR35789">
    <property type="entry name" value="SPORE GERMINATION PROTEIN B3"/>
    <property type="match status" value="1"/>
</dbReference>
<keyword evidence="6" id="KW-0564">Palmitate</keyword>
<evidence type="ECO:0000256" key="6">
    <source>
        <dbReference type="ARBA" id="ARBA00023139"/>
    </source>
</evidence>
<evidence type="ECO:0000256" key="7">
    <source>
        <dbReference type="ARBA" id="ARBA00023288"/>
    </source>
</evidence>
<accession>A0ABV5AKK9</accession>
<feature type="domain" description="Spore germination GerAC-like C-terminal" evidence="9">
    <location>
        <begin position="214"/>
        <end position="377"/>
    </location>
</feature>
<feature type="compositionally biased region" description="Polar residues" evidence="8">
    <location>
        <begin position="380"/>
        <end position="392"/>
    </location>
</feature>
<organism evidence="11 12">
    <name type="scientific">Alicyclobacillus fastidiosus</name>
    <dbReference type="NCBI Taxonomy" id="392011"/>
    <lineage>
        <taxon>Bacteria</taxon>
        <taxon>Bacillati</taxon>
        <taxon>Bacillota</taxon>
        <taxon>Bacilli</taxon>
        <taxon>Bacillales</taxon>
        <taxon>Alicyclobacillaceae</taxon>
        <taxon>Alicyclobacillus</taxon>
    </lineage>
</organism>
<evidence type="ECO:0000256" key="1">
    <source>
        <dbReference type="ARBA" id="ARBA00004635"/>
    </source>
</evidence>
<proteinExistence type="inferred from homology"/>
<evidence type="ECO:0000259" key="9">
    <source>
        <dbReference type="Pfam" id="PF05504"/>
    </source>
</evidence>
<comment type="caution">
    <text evidence="11">The sequence shown here is derived from an EMBL/GenBank/DDBJ whole genome shotgun (WGS) entry which is preliminary data.</text>
</comment>
<dbReference type="Gene3D" id="3.30.300.210">
    <property type="entry name" value="Nutrient germinant receptor protein C, domain 3"/>
    <property type="match status" value="1"/>
</dbReference>
<keyword evidence="3" id="KW-0309">Germination</keyword>
<dbReference type="Proteomes" id="UP001579974">
    <property type="component" value="Unassembled WGS sequence"/>
</dbReference>
<evidence type="ECO:0000313" key="11">
    <source>
        <dbReference type="EMBL" id="MFB5192330.1"/>
    </source>
</evidence>
<dbReference type="InterPro" id="IPR008844">
    <property type="entry name" value="Spore_GerAC-like"/>
</dbReference>
<name>A0ABV5AKK9_9BACL</name>
<keyword evidence="4" id="KW-0732">Signal</keyword>
<dbReference type="Pfam" id="PF25198">
    <property type="entry name" value="Spore_GerAC_N"/>
    <property type="match status" value="1"/>
</dbReference>
<comment type="subcellular location">
    <subcellularLocation>
        <location evidence="1">Membrane</location>
        <topology evidence="1">Lipid-anchor</topology>
    </subcellularLocation>
</comment>
<reference evidence="11 12" key="1">
    <citation type="journal article" date="2024" name="Int. J. Mol. Sci.">
        <title>Exploration of Alicyclobacillus spp. Genome in Search of Antibiotic Resistance.</title>
        <authorList>
            <person name="Bucka-Kolendo J."/>
            <person name="Kiousi D.E."/>
            <person name="Dekowska A."/>
            <person name="Mikolajczuk-Szczyrba A."/>
            <person name="Karadedos D.M."/>
            <person name="Michael P."/>
            <person name="Galanis A."/>
            <person name="Sokolowska B."/>
        </authorList>
    </citation>
    <scope>NUCLEOTIDE SEQUENCE [LARGE SCALE GENOMIC DNA]</scope>
    <source>
        <strain evidence="11 12">KKP 3000</strain>
    </source>
</reference>
<dbReference type="InterPro" id="IPR057336">
    <property type="entry name" value="GerAC_N"/>
</dbReference>
<protein>
    <submittedName>
        <fullName evidence="11">Ger(X)C family spore germination protein</fullName>
    </submittedName>
</protein>
<keyword evidence="7" id="KW-0449">Lipoprotein</keyword>
<dbReference type="Pfam" id="PF05504">
    <property type="entry name" value="Spore_GerAC"/>
    <property type="match status" value="1"/>
</dbReference>
<keyword evidence="12" id="KW-1185">Reference proteome</keyword>
<dbReference type="NCBIfam" id="TIGR02887">
    <property type="entry name" value="spore_ger_x_C"/>
    <property type="match status" value="1"/>
</dbReference>
<dbReference type="InterPro" id="IPR038501">
    <property type="entry name" value="Spore_GerAC_C_sf"/>
</dbReference>
<gene>
    <name evidence="11" type="ORF">KKP3000_001527</name>
</gene>
<dbReference type="EMBL" id="JBDXSU010000020">
    <property type="protein sequence ID" value="MFB5192330.1"/>
    <property type="molecule type" value="Genomic_DNA"/>
</dbReference>
<evidence type="ECO:0000313" key="12">
    <source>
        <dbReference type="Proteomes" id="UP001579974"/>
    </source>
</evidence>
<dbReference type="PANTHER" id="PTHR35789:SF1">
    <property type="entry name" value="SPORE GERMINATION PROTEIN B3"/>
    <property type="match status" value="1"/>
</dbReference>